<feature type="region of interest" description="Disordered" evidence="1">
    <location>
        <begin position="33"/>
        <end position="98"/>
    </location>
</feature>
<feature type="compositionally biased region" description="Basic and acidic residues" evidence="1">
    <location>
        <begin position="54"/>
        <end position="70"/>
    </location>
</feature>
<dbReference type="OrthoDB" id="7632589at2"/>
<dbReference type="Proteomes" id="UP000282211">
    <property type="component" value="Unassembled WGS sequence"/>
</dbReference>
<comment type="caution">
    <text evidence="2">The sequence shown here is derived from an EMBL/GenBank/DDBJ whole genome shotgun (WGS) entry which is preliminary data.</text>
</comment>
<organism evidence="2 3">
    <name type="scientific">Litorimonas taeanensis</name>
    <dbReference type="NCBI Taxonomy" id="568099"/>
    <lineage>
        <taxon>Bacteria</taxon>
        <taxon>Pseudomonadati</taxon>
        <taxon>Pseudomonadota</taxon>
        <taxon>Alphaproteobacteria</taxon>
        <taxon>Maricaulales</taxon>
        <taxon>Robiginitomaculaceae</taxon>
    </lineage>
</organism>
<protein>
    <recommendedName>
        <fullName evidence="4">Lipoprotein</fullName>
    </recommendedName>
</protein>
<accession>A0A420WD43</accession>
<reference evidence="2 3" key="1">
    <citation type="submission" date="2018-10" db="EMBL/GenBank/DDBJ databases">
        <title>Genomic Encyclopedia of Type Strains, Phase IV (KMG-IV): sequencing the most valuable type-strain genomes for metagenomic binning, comparative biology and taxonomic classification.</title>
        <authorList>
            <person name="Goeker M."/>
        </authorList>
    </citation>
    <scope>NUCLEOTIDE SEQUENCE [LARGE SCALE GENOMIC DNA]</scope>
    <source>
        <strain evidence="2 3">DSM 22008</strain>
    </source>
</reference>
<dbReference type="AlphaFoldDB" id="A0A420WD43"/>
<proteinExistence type="predicted"/>
<evidence type="ECO:0000313" key="3">
    <source>
        <dbReference type="Proteomes" id="UP000282211"/>
    </source>
</evidence>
<dbReference type="RefSeq" id="WP_121100646.1">
    <property type="nucleotide sequence ID" value="NZ_RBII01000002.1"/>
</dbReference>
<sequence>MPAMLNGTLKPLAITGLYCGLLGLSACGIKGPLETPPPVWGEEKPNPDMASDTMAKDTKADKAEKAKDDSIFDSSPIDNKNDENDIFGDSYLESDEPF</sequence>
<keyword evidence="3" id="KW-1185">Reference proteome</keyword>
<dbReference type="InParanoid" id="A0A420WD43"/>
<evidence type="ECO:0000256" key="1">
    <source>
        <dbReference type="SAM" id="MobiDB-lite"/>
    </source>
</evidence>
<evidence type="ECO:0000313" key="2">
    <source>
        <dbReference type="EMBL" id="RKQ68875.1"/>
    </source>
</evidence>
<name>A0A420WD43_9PROT</name>
<evidence type="ECO:0008006" key="4">
    <source>
        <dbReference type="Google" id="ProtNLM"/>
    </source>
</evidence>
<dbReference type="EMBL" id="RBII01000002">
    <property type="protein sequence ID" value="RKQ68875.1"/>
    <property type="molecule type" value="Genomic_DNA"/>
</dbReference>
<gene>
    <name evidence="2" type="ORF">DES40_1650</name>
</gene>